<organism evidence="4 5">
    <name type="scientific">Trichomonas vaginalis (strain ATCC PRA-98 / G3)</name>
    <dbReference type="NCBI Taxonomy" id="412133"/>
    <lineage>
        <taxon>Eukaryota</taxon>
        <taxon>Metamonada</taxon>
        <taxon>Parabasalia</taxon>
        <taxon>Trichomonadida</taxon>
        <taxon>Trichomonadidae</taxon>
        <taxon>Trichomonas</taxon>
    </lineage>
</organism>
<accession>A2DZN8</accession>
<protein>
    <submittedName>
        <fullName evidence="4">Oxidoreductase, FAD/FMN-binding family protein</fullName>
    </submittedName>
</protein>
<dbReference type="Pfam" id="PF00724">
    <property type="entry name" value="Oxidored_FMN"/>
    <property type="match status" value="1"/>
</dbReference>
<evidence type="ECO:0000313" key="4">
    <source>
        <dbReference type="EMBL" id="EAY14106.1"/>
    </source>
</evidence>
<dbReference type="InterPro" id="IPR051799">
    <property type="entry name" value="NADH_flavin_oxidoreductase"/>
</dbReference>
<dbReference type="VEuPathDB" id="TrichDB:TVAGG3_0261080"/>
<reference evidence="4" key="1">
    <citation type="submission" date="2006-10" db="EMBL/GenBank/DDBJ databases">
        <authorList>
            <person name="Amadeo P."/>
            <person name="Zhao Q."/>
            <person name="Wortman J."/>
            <person name="Fraser-Liggett C."/>
            <person name="Carlton J."/>
        </authorList>
    </citation>
    <scope>NUCLEOTIDE SEQUENCE</scope>
    <source>
        <strain evidence="4">G3</strain>
    </source>
</reference>
<dbReference type="GO" id="GO:0016491">
    <property type="term" value="F:oxidoreductase activity"/>
    <property type="evidence" value="ECO:0007669"/>
    <property type="project" value="UniProtKB-KW"/>
</dbReference>
<evidence type="ECO:0000313" key="5">
    <source>
        <dbReference type="Proteomes" id="UP000001542"/>
    </source>
</evidence>
<evidence type="ECO:0000256" key="1">
    <source>
        <dbReference type="ARBA" id="ARBA00022630"/>
    </source>
</evidence>
<sequence>MSVVFTKPQINGLMCKNRIMRSATYEALADEHGFPTPRLTSIYTALSQGGCGLIVSGGVYTEMQGRTHRTQLGLINDQQQDALAKMVEAIHEHKGLIMFQLNHGGASTKKEFTGGLVPLGPSKVNKFTEAMTHDDIMRTIECFISTAKRTYATGADGIQLHAAHGYLLGEFISPIWNKRTDDYSGSVAGRFRIVKEIVEGIRSVLPSPFAISIKMNGHDIEPNGVTLQSAIETAKLAQACGVDMIEISSGSGRKPYSLLGEIDFDYSFKDPKKREAMRKRLSDIHFKPTFNLEYSREIKKHVKIPVACVGGFRKLTEMEDAIKSGACDIVSLSRAFIREPMLINDLKSGKIKELSCISCNRCFFEAMAEKPCKCLQPY</sequence>
<dbReference type="KEGG" id="tva:4772094"/>
<feature type="domain" description="NADH:flavin oxidoreductase/NADH oxidase N-terminal" evidence="3">
    <location>
        <begin position="11"/>
        <end position="350"/>
    </location>
</feature>
<reference evidence="4" key="2">
    <citation type="journal article" date="2007" name="Science">
        <title>Draft genome sequence of the sexually transmitted pathogen Trichomonas vaginalis.</title>
        <authorList>
            <person name="Carlton J.M."/>
            <person name="Hirt R.P."/>
            <person name="Silva J.C."/>
            <person name="Delcher A.L."/>
            <person name="Schatz M."/>
            <person name="Zhao Q."/>
            <person name="Wortman J.R."/>
            <person name="Bidwell S.L."/>
            <person name="Alsmark U.C.M."/>
            <person name="Besteiro S."/>
            <person name="Sicheritz-Ponten T."/>
            <person name="Noel C.J."/>
            <person name="Dacks J.B."/>
            <person name="Foster P.G."/>
            <person name="Simillion C."/>
            <person name="Van de Peer Y."/>
            <person name="Miranda-Saavedra D."/>
            <person name="Barton G.J."/>
            <person name="Westrop G.D."/>
            <person name="Mueller S."/>
            <person name="Dessi D."/>
            <person name="Fiori P.L."/>
            <person name="Ren Q."/>
            <person name="Paulsen I."/>
            <person name="Zhang H."/>
            <person name="Bastida-Corcuera F.D."/>
            <person name="Simoes-Barbosa A."/>
            <person name="Brown M.T."/>
            <person name="Hayes R.D."/>
            <person name="Mukherjee M."/>
            <person name="Okumura C.Y."/>
            <person name="Schneider R."/>
            <person name="Smith A.J."/>
            <person name="Vanacova S."/>
            <person name="Villalvazo M."/>
            <person name="Haas B.J."/>
            <person name="Pertea M."/>
            <person name="Feldblyum T.V."/>
            <person name="Utterback T.R."/>
            <person name="Shu C.L."/>
            <person name="Osoegawa K."/>
            <person name="de Jong P.J."/>
            <person name="Hrdy I."/>
            <person name="Horvathova L."/>
            <person name="Zubacova Z."/>
            <person name="Dolezal P."/>
            <person name="Malik S.B."/>
            <person name="Logsdon J.M. Jr."/>
            <person name="Henze K."/>
            <person name="Gupta A."/>
            <person name="Wang C.C."/>
            <person name="Dunne R.L."/>
            <person name="Upcroft J.A."/>
            <person name="Upcroft P."/>
            <person name="White O."/>
            <person name="Salzberg S.L."/>
            <person name="Tang P."/>
            <person name="Chiu C.-H."/>
            <person name="Lee Y.-S."/>
            <person name="Embley T.M."/>
            <person name="Coombs G.H."/>
            <person name="Mottram J.C."/>
            <person name="Tachezy J."/>
            <person name="Fraser-Liggett C.M."/>
            <person name="Johnson P.J."/>
        </authorList>
    </citation>
    <scope>NUCLEOTIDE SEQUENCE [LARGE SCALE GENOMIC DNA]</scope>
    <source>
        <strain evidence="4">G3</strain>
    </source>
</reference>
<dbReference type="eggNOG" id="KOG0134">
    <property type="taxonomic scope" value="Eukaryota"/>
</dbReference>
<keyword evidence="5" id="KW-1185">Reference proteome</keyword>
<dbReference type="Gene3D" id="3.20.20.70">
    <property type="entry name" value="Aldolase class I"/>
    <property type="match status" value="1"/>
</dbReference>
<keyword evidence="2" id="KW-0560">Oxidoreductase</keyword>
<gene>
    <name evidence="4" type="ORF">TVAG_351540</name>
</gene>
<evidence type="ECO:0000256" key="2">
    <source>
        <dbReference type="ARBA" id="ARBA00023002"/>
    </source>
</evidence>
<dbReference type="OMA" id="YNPRWPW"/>
<evidence type="ECO:0000259" key="3">
    <source>
        <dbReference type="Pfam" id="PF00724"/>
    </source>
</evidence>
<dbReference type="Proteomes" id="UP000001542">
    <property type="component" value="Unassembled WGS sequence"/>
</dbReference>
<dbReference type="AlphaFoldDB" id="A2DZN8"/>
<dbReference type="SMR" id="A2DZN8"/>
<dbReference type="SUPFAM" id="SSF51395">
    <property type="entry name" value="FMN-linked oxidoreductases"/>
    <property type="match status" value="1"/>
</dbReference>
<dbReference type="EMBL" id="DS113275">
    <property type="protein sequence ID" value="EAY14106.1"/>
    <property type="molecule type" value="Genomic_DNA"/>
</dbReference>
<dbReference type="InParanoid" id="A2DZN8"/>
<keyword evidence="1" id="KW-0285">Flavoprotein</keyword>
<dbReference type="InterPro" id="IPR013785">
    <property type="entry name" value="Aldolase_TIM"/>
</dbReference>
<dbReference type="GO" id="GO:0010181">
    <property type="term" value="F:FMN binding"/>
    <property type="evidence" value="ECO:0007669"/>
    <property type="project" value="InterPro"/>
</dbReference>
<dbReference type="STRING" id="5722.A2DZN8"/>
<dbReference type="VEuPathDB" id="TrichDB:TVAG_351540"/>
<dbReference type="InterPro" id="IPR001155">
    <property type="entry name" value="OxRdtase_FMN_N"/>
</dbReference>
<dbReference type="RefSeq" id="XP_001326329.1">
    <property type="nucleotide sequence ID" value="XM_001326294.1"/>
</dbReference>
<name>A2DZN8_TRIV3</name>
<dbReference type="PANTHER" id="PTHR43656">
    <property type="entry name" value="BINDING OXIDOREDUCTASE, PUTATIVE (AFU_ORTHOLOGUE AFUA_2G08260)-RELATED"/>
    <property type="match status" value="1"/>
</dbReference>
<dbReference type="OrthoDB" id="276546at2759"/>
<dbReference type="CDD" id="cd02803">
    <property type="entry name" value="OYE_like_FMN_family"/>
    <property type="match status" value="1"/>
</dbReference>
<proteinExistence type="predicted"/>
<dbReference type="PANTHER" id="PTHR43656:SF2">
    <property type="entry name" value="BINDING OXIDOREDUCTASE, PUTATIVE (AFU_ORTHOLOGUE AFUA_2G08260)-RELATED"/>
    <property type="match status" value="1"/>
</dbReference>